<evidence type="ECO:0000313" key="3">
    <source>
        <dbReference type="Proteomes" id="UP000549616"/>
    </source>
</evidence>
<protein>
    <recommendedName>
        <fullName evidence="1">Glyoxalase-like domain-containing protein</fullName>
    </recommendedName>
</protein>
<dbReference type="Proteomes" id="UP000549616">
    <property type="component" value="Unassembled WGS sequence"/>
</dbReference>
<name>A0A853B595_9PSEU</name>
<sequence length="287" mass="30642">MSDIDYLDHTVVLSRDLAEIAARYEALGFTLSPPSAHRLSEQLGGPMAGHTCTANRCACFGESFVELLGIVAPDAPDPWHVKELSASHRGLLLTVGTGDAEATERRWRSAGFPSTGVRDLERDVETPEGERTVRARGVYLDPGSALGVGFQAGQHLTPQYVHQPHLLSHPNGAVGLASVLLVVADDALDTYAERYSVILDVPHGTDGPKRVFPLRAGRFEVTPVSAAREFLPVHDTPVLAAQTIAVTDLGRARKLVEGNGIETRTVPDGFLVRAADAGGAAVVFSER</sequence>
<dbReference type="InterPro" id="IPR029068">
    <property type="entry name" value="Glyas_Bleomycin-R_OHBP_Dase"/>
</dbReference>
<dbReference type="EMBL" id="JACCFK010000001">
    <property type="protein sequence ID" value="NYI89944.1"/>
    <property type="molecule type" value="Genomic_DNA"/>
</dbReference>
<keyword evidence="3" id="KW-1185">Reference proteome</keyword>
<gene>
    <name evidence="2" type="ORF">HNR02_003267</name>
</gene>
<reference evidence="2 3" key="1">
    <citation type="submission" date="2020-07" db="EMBL/GenBank/DDBJ databases">
        <title>Sequencing the genomes of 1000 actinobacteria strains.</title>
        <authorList>
            <person name="Klenk H.-P."/>
        </authorList>
    </citation>
    <scope>NUCLEOTIDE SEQUENCE [LARGE SCALE GENOMIC DNA]</scope>
    <source>
        <strain evidence="2 3">DSM 104006</strain>
    </source>
</reference>
<evidence type="ECO:0000259" key="1">
    <source>
        <dbReference type="Pfam" id="PF13468"/>
    </source>
</evidence>
<accession>A0A853B595</accession>
<proteinExistence type="predicted"/>
<organism evidence="2 3">
    <name type="scientific">Amycolatopsis endophytica</name>
    <dbReference type="NCBI Taxonomy" id="860233"/>
    <lineage>
        <taxon>Bacteria</taxon>
        <taxon>Bacillati</taxon>
        <taxon>Actinomycetota</taxon>
        <taxon>Actinomycetes</taxon>
        <taxon>Pseudonocardiales</taxon>
        <taxon>Pseudonocardiaceae</taxon>
        <taxon>Amycolatopsis</taxon>
    </lineage>
</organism>
<dbReference type="Pfam" id="PF13468">
    <property type="entry name" value="Glyoxalase_3"/>
    <property type="match status" value="1"/>
</dbReference>
<dbReference type="AlphaFoldDB" id="A0A853B595"/>
<comment type="caution">
    <text evidence="2">The sequence shown here is derived from an EMBL/GenBank/DDBJ whole genome shotgun (WGS) entry which is preliminary data.</text>
</comment>
<evidence type="ECO:0000313" key="2">
    <source>
        <dbReference type="EMBL" id="NYI89944.1"/>
    </source>
</evidence>
<dbReference type="Gene3D" id="3.10.180.10">
    <property type="entry name" value="2,3-Dihydroxybiphenyl 1,2-Dioxygenase, domain 1"/>
    <property type="match status" value="1"/>
</dbReference>
<feature type="domain" description="Glyoxalase-like" evidence="1">
    <location>
        <begin position="7"/>
        <end position="195"/>
    </location>
</feature>
<dbReference type="RefSeq" id="WP_179774021.1">
    <property type="nucleotide sequence ID" value="NZ_JACCFK010000001.1"/>
</dbReference>
<dbReference type="InterPro" id="IPR025870">
    <property type="entry name" value="Glyoxalase-like_dom"/>
</dbReference>
<dbReference type="SUPFAM" id="SSF54593">
    <property type="entry name" value="Glyoxalase/Bleomycin resistance protein/Dihydroxybiphenyl dioxygenase"/>
    <property type="match status" value="1"/>
</dbReference>